<gene>
    <name evidence="1" type="ORF">BgramDRAFT_4626</name>
</gene>
<sequence>MRIEFTILGEPASKANSREIVPRKVRSKRTGEMVTRPMSIKSDKARDYETAMLKQIPPKARQRLEGPVRVCIRIWYANGRSDLDESVILDCMQDRYVTRKSKHGDVRELAHRGIYRNDRQVRLKIIVHAIDRANPRAHIIVEPFHAQQMALALDNTLDPFEIFAP</sequence>
<dbReference type="SUPFAM" id="SSF103084">
    <property type="entry name" value="Holliday junction resolvase RusA"/>
    <property type="match status" value="1"/>
</dbReference>
<keyword evidence="2" id="KW-1185">Reference proteome</keyword>
<dbReference type="InterPro" id="IPR036614">
    <property type="entry name" value="RusA-like_sf"/>
</dbReference>
<dbReference type="RefSeq" id="WP_006051196.1">
    <property type="nucleotide sequence ID" value="NZ_ABLD01000017.1"/>
</dbReference>
<dbReference type="GO" id="GO:0006310">
    <property type="term" value="P:DNA recombination"/>
    <property type="evidence" value="ECO:0007669"/>
    <property type="project" value="InterPro"/>
</dbReference>
<protein>
    <submittedName>
        <fullName evidence="1">Endodeoxyribonuclease RusA</fullName>
    </submittedName>
</protein>
<dbReference type="Proteomes" id="UP000005045">
    <property type="component" value="Unassembled WGS sequence"/>
</dbReference>
<dbReference type="OrthoDB" id="9102588at2"/>
<name>B1G5M2_PARG4</name>
<evidence type="ECO:0000313" key="1">
    <source>
        <dbReference type="EMBL" id="EDT08473.1"/>
    </source>
</evidence>
<proteinExistence type="predicted"/>
<dbReference type="GO" id="GO:0006281">
    <property type="term" value="P:DNA repair"/>
    <property type="evidence" value="ECO:0007669"/>
    <property type="project" value="InterPro"/>
</dbReference>
<accession>B1G5M2</accession>
<organism evidence="1 2">
    <name type="scientific">Paraburkholderia graminis (strain ATCC 700544 / DSM 17151 / LMG 18924 / NCIMB 13744 / C4D1M)</name>
    <dbReference type="NCBI Taxonomy" id="396598"/>
    <lineage>
        <taxon>Bacteria</taxon>
        <taxon>Pseudomonadati</taxon>
        <taxon>Pseudomonadota</taxon>
        <taxon>Betaproteobacteria</taxon>
        <taxon>Burkholderiales</taxon>
        <taxon>Burkholderiaceae</taxon>
        <taxon>Paraburkholderia</taxon>
    </lineage>
</organism>
<dbReference type="Gene3D" id="3.30.1330.70">
    <property type="entry name" value="Holliday junction resolvase RusA"/>
    <property type="match status" value="1"/>
</dbReference>
<dbReference type="EMBL" id="ABLD01000017">
    <property type="protein sequence ID" value="EDT08473.1"/>
    <property type="molecule type" value="Genomic_DNA"/>
</dbReference>
<dbReference type="AlphaFoldDB" id="B1G5M2"/>
<evidence type="ECO:0000313" key="2">
    <source>
        <dbReference type="Proteomes" id="UP000005045"/>
    </source>
</evidence>
<reference evidence="1 2" key="1">
    <citation type="submission" date="2008-03" db="EMBL/GenBank/DDBJ databases">
        <title>Sequencing of the draft genome and assembly of Burkholderia graminis C4D1M.</title>
        <authorList>
            <consortium name="US DOE Joint Genome Institute (JGI-PGF)"/>
            <person name="Copeland A."/>
            <person name="Lucas S."/>
            <person name="Lapidus A."/>
            <person name="Glavina del Rio T."/>
            <person name="Dalin E."/>
            <person name="Tice H."/>
            <person name="Bruce D."/>
            <person name="Goodwin L."/>
            <person name="Pitluck S."/>
            <person name="Larimer F."/>
            <person name="Land M.L."/>
            <person name="Hauser L."/>
            <person name="Tiedje J."/>
            <person name="Richardson P."/>
        </authorList>
    </citation>
    <scope>NUCLEOTIDE SEQUENCE [LARGE SCALE GENOMIC DNA]</scope>
    <source>
        <strain evidence="2">ATCC 700544 / DSM 17151 / LMG 18924 / NCIMB 13744 / C4D1M</strain>
    </source>
</reference>
<comment type="caution">
    <text evidence="1">The sequence shown here is derived from an EMBL/GenBank/DDBJ whole genome shotgun (WGS) entry which is preliminary data.</text>
</comment>
<dbReference type="GO" id="GO:0000287">
    <property type="term" value="F:magnesium ion binding"/>
    <property type="evidence" value="ECO:0007669"/>
    <property type="project" value="InterPro"/>
</dbReference>